<organism evidence="1 2">
    <name type="scientific">Campylobacter avium LMG 24591</name>
    <dbReference type="NCBI Taxonomy" id="522484"/>
    <lineage>
        <taxon>Bacteria</taxon>
        <taxon>Pseudomonadati</taxon>
        <taxon>Campylobacterota</taxon>
        <taxon>Epsilonproteobacteria</taxon>
        <taxon>Campylobacterales</taxon>
        <taxon>Campylobacteraceae</taxon>
        <taxon>Campylobacter</taxon>
    </lineage>
</organism>
<dbReference type="AlphaFoldDB" id="A0A222MYU3"/>
<keyword evidence="2" id="KW-1185">Reference proteome</keyword>
<dbReference type="KEGG" id="cavi:CAV_1557"/>
<dbReference type="OrthoDB" id="5360379at2"/>
<dbReference type="EMBL" id="CP022347">
    <property type="protein sequence ID" value="ASQ31163.1"/>
    <property type="molecule type" value="Genomic_DNA"/>
</dbReference>
<reference evidence="1 2" key="1">
    <citation type="submission" date="2017-07" db="EMBL/GenBank/DDBJ databases">
        <title>Analysis of two Campylobacter avium genomes and identification of a novel hippuricase gene.</title>
        <authorList>
            <person name="Miller W.G."/>
            <person name="Chapman M.H."/>
            <person name="Yee E."/>
            <person name="Revez J."/>
            <person name="Bono J.L."/>
            <person name="Rossi M."/>
        </authorList>
    </citation>
    <scope>NUCLEOTIDE SEQUENCE [LARGE SCALE GENOMIC DNA]</scope>
    <source>
        <strain evidence="1 2">LMG 24591</strain>
    </source>
</reference>
<gene>
    <name evidence="1" type="ORF">CAV_1557</name>
</gene>
<proteinExistence type="predicted"/>
<name>A0A222MYU3_9BACT</name>
<accession>A0A222MYU3</accession>
<evidence type="ECO:0000313" key="2">
    <source>
        <dbReference type="Proteomes" id="UP000201169"/>
    </source>
</evidence>
<dbReference type="RefSeq" id="WP_094325973.1">
    <property type="nucleotide sequence ID" value="NZ_CP022347.1"/>
</dbReference>
<protein>
    <submittedName>
        <fullName evidence="1">Uncharacterized protein</fullName>
    </submittedName>
</protein>
<dbReference type="Proteomes" id="UP000201169">
    <property type="component" value="Chromosome"/>
</dbReference>
<evidence type="ECO:0000313" key="1">
    <source>
        <dbReference type="EMBL" id="ASQ31163.1"/>
    </source>
</evidence>
<sequence length="230" mass="27264">MLLSSLAFAREQIIIKLENPQKFELIDLKQVKSNDINDDEPIFDSSVELLKNNVYLNYEDTKKDFVLLVAYDDNISLEYKENFLSLLFDNFTQKVLANKSLELLNKQNNYLYQHPINFNNISKDKKYEIFDVSKFLIHEPQLDRTFIKIPEYLLFIAFDEVVQENEKLLFLSFKKLKIKLRYKILDTKKKIILKDEYLILSLDFDKNAKNMAQNAAYELESFFAKLASKL</sequence>